<feature type="chain" id="PRO_5004888659" description="Fam-c protein" evidence="2">
    <location>
        <begin position="22"/>
        <end position="108"/>
    </location>
</feature>
<protein>
    <recommendedName>
        <fullName evidence="5">Fam-c protein</fullName>
    </recommendedName>
</protein>
<gene>
    <name evidence="3" type="ORF">YYG_03253</name>
</gene>
<name>W7B227_PLAVN</name>
<feature type="compositionally biased region" description="Polar residues" evidence="1">
    <location>
        <begin position="26"/>
        <end position="57"/>
    </location>
</feature>
<keyword evidence="2" id="KW-0732">Signal</keyword>
<feature type="signal peptide" evidence="2">
    <location>
        <begin position="1"/>
        <end position="21"/>
    </location>
</feature>
<evidence type="ECO:0000256" key="1">
    <source>
        <dbReference type="SAM" id="MobiDB-lite"/>
    </source>
</evidence>
<proteinExistence type="predicted"/>
<dbReference type="EMBL" id="KI965400">
    <property type="protein sequence ID" value="EUD71836.1"/>
    <property type="molecule type" value="Genomic_DNA"/>
</dbReference>
<evidence type="ECO:0000313" key="3">
    <source>
        <dbReference type="EMBL" id="EUD71836.1"/>
    </source>
</evidence>
<reference evidence="3 4" key="1">
    <citation type="submission" date="2013-02" db="EMBL/GenBank/DDBJ databases">
        <title>The Genome Sequence of Plasmodium vinckei petteri CR.</title>
        <authorList>
            <consortium name="The Broad Institute Genome Sequencing Platform"/>
            <consortium name="The Broad Institute Genome Sequencing Center for Infectious Disease"/>
            <person name="Neafsey D."/>
            <person name="Cheeseman I."/>
            <person name="Volkman S."/>
            <person name="Adams J."/>
            <person name="Walker B."/>
            <person name="Young S.K."/>
            <person name="Zeng Q."/>
            <person name="Gargeya S."/>
            <person name="Fitzgerald M."/>
            <person name="Haas B."/>
            <person name="Abouelleil A."/>
            <person name="Alvarado L."/>
            <person name="Arachchi H.M."/>
            <person name="Berlin A.M."/>
            <person name="Chapman S.B."/>
            <person name="Dewar J."/>
            <person name="Goldberg J."/>
            <person name="Griggs A."/>
            <person name="Gujja S."/>
            <person name="Hansen M."/>
            <person name="Howarth C."/>
            <person name="Imamovic A."/>
            <person name="Larimer J."/>
            <person name="McCowan C."/>
            <person name="Murphy C."/>
            <person name="Neiman D."/>
            <person name="Pearson M."/>
            <person name="Priest M."/>
            <person name="Roberts A."/>
            <person name="Saif S."/>
            <person name="Shea T."/>
            <person name="Sisk P."/>
            <person name="Sykes S."/>
            <person name="Wortman J."/>
            <person name="Nusbaum C."/>
            <person name="Birren B."/>
        </authorList>
    </citation>
    <scope>NUCLEOTIDE SEQUENCE [LARGE SCALE GENOMIC DNA]</scope>
    <source>
        <strain evidence="3 4">CR</strain>
    </source>
</reference>
<dbReference type="AlphaFoldDB" id="W7B227"/>
<evidence type="ECO:0000256" key="2">
    <source>
        <dbReference type="SAM" id="SignalP"/>
    </source>
</evidence>
<feature type="region of interest" description="Disordered" evidence="1">
    <location>
        <begin position="19"/>
        <end position="108"/>
    </location>
</feature>
<organism evidence="3 4">
    <name type="scientific">Plasmodium vinckei petteri</name>
    <dbReference type="NCBI Taxonomy" id="138298"/>
    <lineage>
        <taxon>Eukaryota</taxon>
        <taxon>Sar</taxon>
        <taxon>Alveolata</taxon>
        <taxon>Apicomplexa</taxon>
        <taxon>Aconoidasida</taxon>
        <taxon>Haemosporida</taxon>
        <taxon>Plasmodiidae</taxon>
        <taxon>Plasmodium</taxon>
        <taxon>Plasmodium (Vinckeia)</taxon>
    </lineage>
</organism>
<sequence>MMKKYMINLELILIIMPPIQGEASGNPGTTPDIISSESGGETDIQTNINTGLQNANFGSEGSENGKGNSVTNQEGLDETSQNSNEQTKTSQSSQDSFENTNSDKKKNQ</sequence>
<evidence type="ECO:0008006" key="5">
    <source>
        <dbReference type="Google" id="ProtNLM"/>
    </source>
</evidence>
<dbReference type="Proteomes" id="UP000030659">
    <property type="component" value="Unassembled WGS sequence"/>
</dbReference>
<accession>W7B227</accession>
<feature type="compositionally biased region" description="Low complexity" evidence="1">
    <location>
        <begin position="58"/>
        <end position="69"/>
    </location>
</feature>
<evidence type="ECO:0000313" key="4">
    <source>
        <dbReference type="Proteomes" id="UP000030659"/>
    </source>
</evidence>
<feature type="compositionally biased region" description="Polar residues" evidence="1">
    <location>
        <begin position="70"/>
        <end position="100"/>
    </location>
</feature>